<dbReference type="GO" id="GO:0045820">
    <property type="term" value="P:negative regulation of glycolytic process"/>
    <property type="evidence" value="ECO:0007669"/>
    <property type="project" value="TreeGrafter"/>
</dbReference>
<dbReference type="SUPFAM" id="SSF53254">
    <property type="entry name" value="Phosphoglycerate mutase-like"/>
    <property type="match status" value="1"/>
</dbReference>
<dbReference type="OMA" id="GETAHNK"/>
<feature type="active site" description="Proton donor/acceptor" evidence="6">
    <location>
        <position position="95"/>
    </location>
</feature>
<evidence type="ECO:0000256" key="4">
    <source>
        <dbReference type="ARBA" id="ARBA00040907"/>
    </source>
</evidence>
<dbReference type="PANTHER" id="PTHR46517">
    <property type="entry name" value="FRUCTOSE-2,6-BISPHOSPHATASE TIGAR"/>
    <property type="match status" value="1"/>
</dbReference>
<dbReference type="PANTHER" id="PTHR46517:SF1">
    <property type="entry name" value="FRUCTOSE-2,6-BISPHOSPHATASE TIGAR"/>
    <property type="match status" value="1"/>
</dbReference>
<evidence type="ECO:0000256" key="3">
    <source>
        <dbReference type="ARBA" id="ARBA00038362"/>
    </source>
</evidence>
<keyword evidence="9" id="KW-1185">Reference proteome</keyword>
<keyword evidence="2" id="KW-0378">Hydrolase</keyword>
<reference evidence="8" key="2">
    <citation type="submission" date="2015-02" db="UniProtKB">
        <authorList>
            <consortium name="EnsemblMetazoa"/>
        </authorList>
    </citation>
    <scope>IDENTIFICATION</scope>
</reference>
<feature type="binding site" evidence="7">
    <location>
        <begin position="18"/>
        <end position="25"/>
    </location>
    <ligand>
        <name>substrate</name>
    </ligand>
</feature>
<dbReference type="GO" id="GO:0005829">
    <property type="term" value="C:cytosol"/>
    <property type="evidence" value="ECO:0007669"/>
    <property type="project" value="TreeGrafter"/>
</dbReference>
<dbReference type="PROSITE" id="PS00175">
    <property type="entry name" value="PG_MUTASE"/>
    <property type="match status" value="1"/>
</dbReference>
<dbReference type="GO" id="GO:0043456">
    <property type="term" value="P:regulation of pentose-phosphate shunt"/>
    <property type="evidence" value="ECO:0007669"/>
    <property type="project" value="TreeGrafter"/>
</dbReference>
<dbReference type="CDD" id="cd07067">
    <property type="entry name" value="HP_PGM_like"/>
    <property type="match status" value="1"/>
</dbReference>
<reference evidence="9" key="1">
    <citation type="submission" date="2011-05" db="EMBL/GenBank/DDBJ databases">
        <authorList>
            <person name="Richards S.R."/>
            <person name="Qu J."/>
            <person name="Jiang H."/>
            <person name="Jhangiani S.N."/>
            <person name="Agravi P."/>
            <person name="Goodspeed R."/>
            <person name="Gross S."/>
            <person name="Mandapat C."/>
            <person name="Jackson L."/>
            <person name="Mathew T."/>
            <person name="Pu L."/>
            <person name="Thornton R."/>
            <person name="Saada N."/>
            <person name="Wilczek-Boney K.B."/>
            <person name="Lee S."/>
            <person name="Kovar C."/>
            <person name="Wu Y."/>
            <person name="Scherer S.E."/>
            <person name="Worley K.C."/>
            <person name="Muzny D.M."/>
            <person name="Gibbs R."/>
        </authorList>
    </citation>
    <scope>NUCLEOTIDE SEQUENCE</scope>
    <source>
        <strain evidence="9">Brora</strain>
    </source>
</reference>
<evidence type="ECO:0000256" key="2">
    <source>
        <dbReference type="ARBA" id="ARBA00022801"/>
    </source>
</evidence>
<dbReference type="Gene3D" id="3.40.50.1240">
    <property type="entry name" value="Phosphoglycerate mutase-like"/>
    <property type="match status" value="1"/>
</dbReference>
<organism evidence="8 9">
    <name type="scientific">Strigamia maritima</name>
    <name type="common">European centipede</name>
    <name type="synonym">Geophilus maritimus</name>
    <dbReference type="NCBI Taxonomy" id="126957"/>
    <lineage>
        <taxon>Eukaryota</taxon>
        <taxon>Metazoa</taxon>
        <taxon>Ecdysozoa</taxon>
        <taxon>Arthropoda</taxon>
        <taxon>Myriapoda</taxon>
        <taxon>Chilopoda</taxon>
        <taxon>Pleurostigmophora</taxon>
        <taxon>Geophilomorpha</taxon>
        <taxon>Linotaeniidae</taxon>
        <taxon>Strigamia</taxon>
    </lineage>
</organism>
<protein>
    <recommendedName>
        <fullName evidence="4">Fructose-2,6-bisphosphatase TIGAR</fullName>
    </recommendedName>
    <alternativeName>
        <fullName evidence="5">TP53-induced glycolysis and apoptosis regulator</fullName>
    </alternativeName>
</protein>
<dbReference type="EMBL" id="JH432065">
    <property type="status" value="NOT_ANNOTATED_CDS"/>
    <property type="molecule type" value="Genomic_DNA"/>
</dbReference>
<dbReference type="Proteomes" id="UP000014500">
    <property type="component" value="Unassembled WGS sequence"/>
</dbReference>
<accession>T1JCK4</accession>
<dbReference type="STRING" id="126957.T1JCK4"/>
<dbReference type="Pfam" id="PF00300">
    <property type="entry name" value="His_Phos_1"/>
    <property type="match status" value="1"/>
</dbReference>
<evidence type="ECO:0000256" key="6">
    <source>
        <dbReference type="PIRSR" id="PIRSR613078-1"/>
    </source>
</evidence>
<comment type="catalytic activity">
    <reaction evidence="1">
        <text>beta-D-fructose 2,6-bisphosphate + H2O = beta-D-fructose 6-phosphate + phosphate</text>
        <dbReference type="Rhea" id="RHEA:17289"/>
        <dbReference type="ChEBI" id="CHEBI:15377"/>
        <dbReference type="ChEBI" id="CHEBI:43474"/>
        <dbReference type="ChEBI" id="CHEBI:57634"/>
        <dbReference type="ChEBI" id="CHEBI:58579"/>
        <dbReference type="EC" id="3.1.3.46"/>
    </reaction>
</comment>
<evidence type="ECO:0000313" key="8">
    <source>
        <dbReference type="EnsemblMetazoa" id="SMAR011518-PA"/>
    </source>
</evidence>
<dbReference type="EnsemblMetazoa" id="SMAR011518-RA">
    <property type="protein sequence ID" value="SMAR011518-PA"/>
    <property type="gene ID" value="SMAR011518"/>
</dbReference>
<name>T1JCK4_STRMM</name>
<sequence length="373" mass="41290">MRKYVCKSMVAFTLTLIRHGETKANKENVIQGQSDVPLSDAGIRQAQLLGQRLQNQKYSHVFASDLSRAKQTAQTILDKNLCDNVLIVEDLRLRERKFGDVEGKHVSELRKLASCANQINPHYTPIGGETLQQVRERAILFFQDICQQLKKADDVSDDRKVEEIESENLSRNVGVKRRRQSDTCTADSGISLRFSSDENITAECKQSRIDIEDGEKQQTDRIASNKIVKSTPLSSTNGNEHNLQSDLCKLTENAELQTSSNGSSAALLVVSAPTCDGKQNEVVEIGSVVANVLVVSHGGLLKELIRHFVEDLDCKLPPGSGMQAFKISPNTGLSKFTVCLRDEDKKPTVTCHLIHDDNHLLANGSRNDKIIAI</sequence>
<feature type="active site" description="Tele-phosphohistidine intermediate" evidence="6">
    <location>
        <position position="19"/>
    </location>
</feature>
<evidence type="ECO:0000256" key="1">
    <source>
        <dbReference type="ARBA" id="ARBA00000464"/>
    </source>
</evidence>
<feature type="binding site" evidence="7">
    <location>
        <position position="68"/>
    </location>
    <ligand>
        <name>substrate</name>
    </ligand>
</feature>
<dbReference type="HOGENOM" id="CLU_033323_16_1_1"/>
<evidence type="ECO:0000256" key="7">
    <source>
        <dbReference type="PIRSR" id="PIRSR613078-2"/>
    </source>
</evidence>
<dbReference type="AlphaFoldDB" id="T1JCK4"/>
<dbReference type="InterPro" id="IPR001345">
    <property type="entry name" value="PG/BPGM_mutase_AS"/>
</dbReference>
<dbReference type="PhylomeDB" id="T1JCK4"/>
<dbReference type="eggNOG" id="KOG0235">
    <property type="taxonomic scope" value="Eukaryota"/>
</dbReference>
<dbReference type="GO" id="GO:0004331">
    <property type="term" value="F:fructose-2,6-bisphosphate 2-phosphatase activity"/>
    <property type="evidence" value="ECO:0007669"/>
    <property type="project" value="UniProtKB-EC"/>
</dbReference>
<proteinExistence type="inferred from homology"/>
<dbReference type="InterPro" id="IPR051695">
    <property type="entry name" value="Phosphoglycerate_Mutase"/>
</dbReference>
<comment type="similarity">
    <text evidence="3">Belongs to the phosphoglycerate mutase family.</text>
</comment>
<dbReference type="InterPro" id="IPR029033">
    <property type="entry name" value="His_PPase_superfam"/>
</dbReference>
<evidence type="ECO:0000313" key="9">
    <source>
        <dbReference type="Proteomes" id="UP000014500"/>
    </source>
</evidence>
<dbReference type="SMART" id="SM00855">
    <property type="entry name" value="PGAM"/>
    <property type="match status" value="1"/>
</dbReference>
<evidence type="ECO:0000256" key="5">
    <source>
        <dbReference type="ARBA" id="ARBA00042275"/>
    </source>
</evidence>
<dbReference type="InterPro" id="IPR013078">
    <property type="entry name" value="His_Pase_superF_clade-1"/>
</dbReference>